<dbReference type="RefSeq" id="WP_188504346.1">
    <property type="nucleotide sequence ID" value="NZ_BMER01000001.1"/>
</dbReference>
<proteinExistence type="predicted"/>
<dbReference type="AlphaFoldDB" id="A0A917HDF3"/>
<dbReference type="Proteomes" id="UP000660862">
    <property type="component" value="Unassembled WGS sequence"/>
</dbReference>
<reference evidence="2" key="2">
    <citation type="submission" date="2020-09" db="EMBL/GenBank/DDBJ databases">
        <authorList>
            <person name="Sun Q."/>
            <person name="Zhou Y."/>
        </authorList>
    </citation>
    <scope>NUCLEOTIDE SEQUENCE</scope>
    <source>
        <strain evidence="2">CGMCC 1.12195</strain>
    </source>
</reference>
<sequence>MRVAIKNLIGCCFLCILLVEVQAQSTTIDNNAHIYSGRAYVGLRARLVGSVWVGGHHSLLGGIRFNGVDYDSVRIGYDLMRDEVVTTNPNEQLLTPAQENVQAFSLEDRQFHRLMGEERLFTGLPNQGFYELLYDRDNTKLLVKRRGVLKENHEQHYLQFSVVRSDSYYLVKGGHAFPLVGRSSIYRVYPTARREAKRFARQRQLDFKHDFERALLETLIFCEDIH</sequence>
<protein>
    <submittedName>
        <fullName evidence="2">Uncharacterized protein</fullName>
    </submittedName>
</protein>
<feature type="signal peptide" evidence="1">
    <location>
        <begin position="1"/>
        <end position="23"/>
    </location>
</feature>
<gene>
    <name evidence="2" type="ORF">GCM10007415_04940</name>
</gene>
<organism evidence="2 3">
    <name type="scientific">Parapedobacter pyrenivorans</name>
    <dbReference type="NCBI Taxonomy" id="1305674"/>
    <lineage>
        <taxon>Bacteria</taxon>
        <taxon>Pseudomonadati</taxon>
        <taxon>Bacteroidota</taxon>
        <taxon>Sphingobacteriia</taxon>
        <taxon>Sphingobacteriales</taxon>
        <taxon>Sphingobacteriaceae</taxon>
        <taxon>Parapedobacter</taxon>
    </lineage>
</organism>
<feature type="chain" id="PRO_5036815044" evidence="1">
    <location>
        <begin position="24"/>
        <end position="226"/>
    </location>
</feature>
<evidence type="ECO:0000256" key="1">
    <source>
        <dbReference type="SAM" id="SignalP"/>
    </source>
</evidence>
<name>A0A917HDF3_9SPHI</name>
<reference evidence="2" key="1">
    <citation type="journal article" date="2014" name="Int. J. Syst. Evol. Microbiol.">
        <title>Complete genome sequence of Corynebacterium casei LMG S-19264T (=DSM 44701T), isolated from a smear-ripened cheese.</title>
        <authorList>
            <consortium name="US DOE Joint Genome Institute (JGI-PGF)"/>
            <person name="Walter F."/>
            <person name="Albersmeier A."/>
            <person name="Kalinowski J."/>
            <person name="Ruckert C."/>
        </authorList>
    </citation>
    <scope>NUCLEOTIDE SEQUENCE</scope>
    <source>
        <strain evidence="2">CGMCC 1.12195</strain>
    </source>
</reference>
<accession>A0A917HDF3</accession>
<dbReference type="EMBL" id="BMER01000001">
    <property type="protein sequence ID" value="GGG76197.1"/>
    <property type="molecule type" value="Genomic_DNA"/>
</dbReference>
<comment type="caution">
    <text evidence="2">The sequence shown here is derived from an EMBL/GenBank/DDBJ whole genome shotgun (WGS) entry which is preliminary data.</text>
</comment>
<evidence type="ECO:0000313" key="2">
    <source>
        <dbReference type="EMBL" id="GGG76197.1"/>
    </source>
</evidence>
<evidence type="ECO:0000313" key="3">
    <source>
        <dbReference type="Proteomes" id="UP000660862"/>
    </source>
</evidence>
<keyword evidence="1" id="KW-0732">Signal</keyword>
<keyword evidence="3" id="KW-1185">Reference proteome</keyword>